<evidence type="ECO:0000256" key="3">
    <source>
        <dbReference type="ARBA" id="ARBA00023125"/>
    </source>
</evidence>
<dbReference type="SUPFAM" id="SSF46785">
    <property type="entry name" value="Winged helix' DNA-binding domain"/>
    <property type="match status" value="1"/>
</dbReference>
<keyword evidence="2" id="KW-0805">Transcription regulation</keyword>
<gene>
    <name evidence="6" type="ORF">ACFOW6_16910</name>
</gene>
<accession>A0ABV8UR78</accession>
<dbReference type="EMBL" id="JBHSCW010000011">
    <property type="protein sequence ID" value="MFC4353231.1"/>
    <property type="molecule type" value="Genomic_DNA"/>
</dbReference>
<keyword evidence="4" id="KW-0804">Transcription</keyword>
<feature type="domain" description="HTH lysR-type" evidence="5">
    <location>
        <begin position="7"/>
        <end position="64"/>
    </location>
</feature>
<dbReference type="Gene3D" id="1.10.10.10">
    <property type="entry name" value="Winged helix-like DNA-binding domain superfamily/Winged helix DNA-binding domain"/>
    <property type="match status" value="1"/>
</dbReference>
<protein>
    <submittedName>
        <fullName evidence="6">LysR family transcriptional regulator</fullName>
    </submittedName>
</protein>
<dbReference type="PANTHER" id="PTHR30126">
    <property type="entry name" value="HTH-TYPE TRANSCRIPTIONAL REGULATOR"/>
    <property type="match status" value="1"/>
</dbReference>
<sequence>MELPHGFDLRSLRVFQIVVEAGGMSAAARRLSLTQSTVSQTISNLEAALETRLFDRDTRPLAMTSAGEELYEATRQILQKAAEALETTRSGHDQAGLSSLTFAMVESFANSIGPLLLHDCMHLARRWRIWSGISPDHQHSLMTHGVDIAVIAGDELDTVEGLERHLLLSEPFVLVFPADFPNPVDHLQPIEELPFLRYSLRSAIGRHIERQINRLRLDLPAFAEFDTATGHLAAVANGMGWSLTTPLCLLQESHQLPHLQVIRLARGGFSRRLTLMARKGELGQIPERLAVAARRRLHERFGVAFGQDYAWLLESCRIPSEAVKTQDPAGQT</sequence>
<dbReference type="Pfam" id="PF00126">
    <property type="entry name" value="HTH_1"/>
    <property type="match status" value="1"/>
</dbReference>
<dbReference type="Pfam" id="PF03466">
    <property type="entry name" value="LysR_substrate"/>
    <property type="match status" value="1"/>
</dbReference>
<organism evidence="6 7">
    <name type="scientific">Fodinicurvata halophila</name>
    <dbReference type="NCBI Taxonomy" id="1419723"/>
    <lineage>
        <taxon>Bacteria</taxon>
        <taxon>Pseudomonadati</taxon>
        <taxon>Pseudomonadota</taxon>
        <taxon>Alphaproteobacteria</taxon>
        <taxon>Rhodospirillales</taxon>
        <taxon>Rhodovibrionaceae</taxon>
        <taxon>Fodinicurvata</taxon>
    </lineage>
</organism>
<dbReference type="CDD" id="cd05466">
    <property type="entry name" value="PBP2_LTTR_substrate"/>
    <property type="match status" value="1"/>
</dbReference>
<dbReference type="PROSITE" id="PS50931">
    <property type="entry name" value="HTH_LYSR"/>
    <property type="match status" value="1"/>
</dbReference>
<dbReference type="Gene3D" id="3.40.190.10">
    <property type="entry name" value="Periplasmic binding protein-like II"/>
    <property type="match status" value="2"/>
</dbReference>
<comment type="caution">
    <text evidence="6">The sequence shown here is derived from an EMBL/GenBank/DDBJ whole genome shotgun (WGS) entry which is preliminary data.</text>
</comment>
<dbReference type="InterPro" id="IPR036388">
    <property type="entry name" value="WH-like_DNA-bd_sf"/>
</dbReference>
<reference evidence="7" key="1">
    <citation type="journal article" date="2019" name="Int. J. Syst. Evol. Microbiol.">
        <title>The Global Catalogue of Microorganisms (GCM) 10K type strain sequencing project: providing services to taxonomists for standard genome sequencing and annotation.</title>
        <authorList>
            <consortium name="The Broad Institute Genomics Platform"/>
            <consortium name="The Broad Institute Genome Sequencing Center for Infectious Disease"/>
            <person name="Wu L."/>
            <person name="Ma J."/>
        </authorList>
    </citation>
    <scope>NUCLEOTIDE SEQUENCE [LARGE SCALE GENOMIC DNA]</scope>
    <source>
        <strain evidence="7">CECT 8472</strain>
    </source>
</reference>
<dbReference type="InterPro" id="IPR005119">
    <property type="entry name" value="LysR_subst-bd"/>
</dbReference>
<evidence type="ECO:0000256" key="4">
    <source>
        <dbReference type="ARBA" id="ARBA00023163"/>
    </source>
</evidence>
<dbReference type="SUPFAM" id="SSF53850">
    <property type="entry name" value="Periplasmic binding protein-like II"/>
    <property type="match status" value="1"/>
</dbReference>
<dbReference type="RefSeq" id="WP_382423606.1">
    <property type="nucleotide sequence ID" value="NZ_JBHSCW010000011.1"/>
</dbReference>
<dbReference type="InterPro" id="IPR000847">
    <property type="entry name" value="LysR_HTH_N"/>
</dbReference>
<dbReference type="PRINTS" id="PR00039">
    <property type="entry name" value="HTHLYSR"/>
</dbReference>
<evidence type="ECO:0000259" key="5">
    <source>
        <dbReference type="PROSITE" id="PS50931"/>
    </source>
</evidence>
<comment type="similarity">
    <text evidence="1">Belongs to the LysR transcriptional regulatory family.</text>
</comment>
<evidence type="ECO:0000256" key="1">
    <source>
        <dbReference type="ARBA" id="ARBA00009437"/>
    </source>
</evidence>
<dbReference type="InterPro" id="IPR036390">
    <property type="entry name" value="WH_DNA-bd_sf"/>
</dbReference>
<name>A0ABV8UR78_9PROT</name>
<keyword evidence="7" id="KW-1185">Reference proteome</keyword>
<evidence type="ECO:0000313" key="6">
    <source>
        <dbReference type="EMBL" id="MFC4353231.1"/>
    </source>
</evidence>
<evidence type="ECO:0000256" key="2">
    <source>
        <dbReference type="ARBA" id="ARBA00023015"/>
    </source>
</evidence>
<dbReference type="Proteomes" id="UP001595799">
    <property type="component" value="Unassembled WGS sequence"/>
</dbReference>
<proteinExistence type="inferred from homology"/>
<keyword evidence="3" id="KW-0238">DNA-binding</keyword>
<dbReference type="PANTHER" id="PTHR30126:SF40">
    <property type="entry name" value="HTH-TYPE TRANSCRIPTIONAL REGULATOR GLTR"/>
    <property type="match status" value="1"/>
</dbReference>
<evidence type="ECO:0000313" key="7">
    <source>
        <dbReference type="Proteomes" id="UP001595799"/>
    </source>
</evidence>